<gene>
    <name evidence="6" type="ORF">G5575_15170</name>
</gene>
<proteinExistence type="inferred from homology"/>
<keyword evidence="3" id="KW-0813">Transport</keyword>
<keyword evidence="7" id="KW-1185">Reference proteome</keyword>
<dbReference type="PANTHER" id="PTHR30290:SF9">
    <property type="entry name" value="OLIGOPEPTIDE-BINDING PROTEIN APPA"/>
    <property type="match status" value="1"/>
</dbReference>
<evidence type="ECO:0000256" key="4">
    <source>
        <dbReference type="ARBA" id="ARBA00022729"/>
    </source>
</evidence>
<dbReference type="InterPro" id="IPR039424">
    <property type="entry name" value="SBP_5"/>
</dbReference>
<organism evidence="6 7">
    <name type="scientific">Devosia aurantiaca</name>
    <dbReference type="NCBI Taxonomy" id="2714858"/>
    <lineage>
        <taxon>Bacteria</taxon>
        <taxon>Pseudomonadati</taxon>
        <taxon>Pseudomonadota</taxon>
        <taxon>Alphaproteobacteria</taxon>
        <taxon>Hyphomicrobiales</taxon>
        <taxon>Devosiaceae</taxon>
        <taxon>Devosia</taxon>
    </lineage>
</organism>
<evidence type="ECO:0000313" key="7">
    <source>
        <dbReference type="Proteomes" id="UP000474802"/>
    </source>
</evidence>
<dbReference type="Gene3D" id="3.40.190.10">
    <property type="entry name" value="Periplasmic binding protein-like II"/>
    <property type="match status" value="1"/>
</dbReference>
<comment type="caution">
    <text evidence="6">The sequence shown here is derived from an EMBL/GenBank/DDBJ whole genome shotgun (WGS) entry which is preliminary data.</text>
</comment>
<name>A0A6M1SNM9_9HYPH</name>
<sequence>MMLTIALEKLDFLPANRVTDDTSILTLKTLAFEPLLRWRPGGRVAPALFSEWSHSADGRQWHFTIRPGAMFHDGVACTAEHVLAFIDGILNSVDMFGMKWSYSRYLAAARISAPSADTVLVDNPEPLADILDIFSEFFICRQNEAGQAVLGTGPYLVAEFAAGQSARLEPVEVGRVIAVRCVPAAEERYALLRTGEVDAALNLERMHAAVDFDPQFQWGQAVNTLSVMYYLNCSVGLFRSAGARLAVNYAVDKKRLIDEIFQGFGAEASTVVSPFHLGMSEPIAPIAYDPDAAKRLLDIAGGPNAITLRTPLYMPERAPQISNFVAASLEAVGLSVTIETVTDRPDYARQVGRKEMGDMAIFDSSPQSTFRVLDDKISARNKAVWWQGFEDAETDSLIQAANRAVADDDREAAYGATLRRLNQNPPWLYLFHPTDIFAARADIGGLGIDHKGILTIQ</sequence>
<evidence type="ECO:0000256" key="1">
    <source>
        <dbReference type="ARBA" id="ARBA00004418"/>
    </source>
</evidence>
<dbReference type="Gene3D" id="3.90.76.10">
    <property type="entry name" value="Dipeptide-binding Protein, Domain 1"/>
    <property type="match status" value="1"/>
</dbReference>
<evidence type="ECO:0000256" key="2">
    <source>
        <dbReference type="ARBA" id="ARBA00005695"/>
    </source>
</evidence>
<feature type="domain" description="Solute-binding protein family 5" evidence="5">
    <location>
        <begin position="44"/>
        <end position="362"/>
    </location>
</feature>
<comment type="similarity">
    <text evidence="2">Belongs to the bacterial solute-binding protein 5 family.</text>
</comment>
<dbReference type="Proteomes" id="UP000474802">
    <property type="component" value="Unassembled WGS sequence"/>
</dbReference>
<reference evidence="6 7" key="1">
    <citation type="submission" date="2020-02" db="EMBL/GenBank/DDBJ databases">
        <authorList>
            <person name="Khan S.A."/>
            <person name="Jeon C.O."/>
            <person name="Chun B.H."/>
        </authorList>
    </citation>
    <scope>NUCLEOTIDE SEQUENCE [LARGE SCALE GENOMIC DNA]</scope>
    <source>
        <strain evidence="6 7">H239</strain>
    </source>
</reference>
<accession>A0A6M1SNM9</accession>
<dbReference type="GO" id="GO:1904680">
    <property type="term" value="F:peptide transmembrane transporter activity"/>
    <property type="evidence" value="ECO:0007669"/>
    <property type="project" value="TreeGrafter"/>
</dbReference>
<dbReference type="AlphaFoldDB" id="A0A6M1SNM9"/>
<dbReference type="GO" id="GO:0030288">
    <property type="term" value="C:outer membrane-bounded periplasmic space"/>
    <property type="evidence" value="ECO:0007669"/>
    <property type="project" value="UniProtKB-ARBA"/>
</dbReference>
<dbReference type="GO" id="GO:0043190">
    <property type="term" value="C:ATP-binding cassette (ABC) transporter complex"/>
    <property type="evidence" value="ECO:0007669"/>
    <property type="project" value="InterPro"/>
</dbReference>
<protein>
    <recommendedName>
        <fullName evidence="5">Solute-binding protein family 5 domain-containing protein</fullName>
    </recommendedName>
</protein>
<dbReference type="SUPFAM" id="SSF53850">
    <property type="entry name" value="Periplasmic binding protein-like II"/>
    <property type="match status" value="1"/>
</dbReference>
<dbReference type="PANTHER" id="PTHR30290">
    <property type="entry name" value="PERIPLASMIC BINDING COMPONENT OF ABC TRANSPORTER"/>
    <property type="match status" value="1"/>
</dbReference>
<evidence type="ECO:0000256" key="3">
    <source>
        <dbReference type="ARBA" id="ARBA00022448"/>
    </source>
</evidence>
<dbReference type="Pfam" id="PF00496">
    <property type="entry name" value="SBP_bac_5"/>
    <property type="match status" value="1"/>
</dbReference>
<reference evidence="6 7" key="2">
    <citation type="submission" date="2020-03" db="EMBL/GenBank/DDBJ databases">
        <title>Devosia chinhatensis sp. nov., isolated from a hexachlorocyclohexane (HCH) dump site in India.</title>
        <authorList>
            <person name="Kumar M."/>
            <person name="Lal R."/>
        </authorList>
    </citation>
    <scope>NUCLEOTIDE SEQUENCE [LARGE SCALE GENOMIC DNA]</scope>
    <source>
        <strain evidence="6 7">H239</strain>
    </source>
</reference>
<evidence type="ECO:0000259" key="5">
    <source>
        <dbReference type="Pfam" id="PF00496"/>
    </source>
</evidence>
<comment type="subcellular location">
    <subcellularLocation>
        <location evidence="1">Periplasm</location>
    </subcellularLocation>
</comment>
<dbReference type="InterPro" id="IPR000914">
    <property type="entry name" value="SBP_5_dom"/>
</dbReference>
<dbReference type="EMBL" id="JAALFG010000003">
    <property type="protein sequence ID" value="NGP18818.1"/>
    <property type="molecule type" value="Genomic_DNA"/>
</dbReference>
<keyword evidence="4" id="KW-0732">Signal</keyword>
<dbReference type="Gene3D" id="3.10.105.10">
    <property type="entry name" value="Dipeptide-binding Protein, Domain 3"/>
    <property type="match status" value="1"/>
</dbReference>
<dbReference type="GO" id="GO:0015833">
    <property type="term" value="P:peptide transport"/>
    <property type="evidence" value="ECO:0007669"/>
    <property type="project" value="TreeGrafter"/>
</dbReference>
<evidence type="ECO:0000313" key="6">
    <source>
        <dbReference type="EMBL" id="NGP18818.1"/>
    </source>
</evidence>
<dbReference type="PIRSF" id="PIRSF002741">
    <property type="entry name" value="MppA"/>
    <property type="match status" value="1"/>
</dbReference>
<dbReference type="InterPro" id="IPR030678">
    <property type="entry name" value="Peptide/Ni-bd"/>
</dbReference>